<keyword evidence="9 16" id="KW-0067">ATP-binding</keyword>
<dbReference type="InterPro" id="IPR002372">
    <property type="entry name" value="PQQ_rpt_dom"/>
</dbReference>
<dbReference type="GO" id="GO:0034976">
    <property type="term" value="P:response to endoplasmic reticulum stress"/>
    <property type="evidence" value="ECO:0007669"/>
    <property type="project" value="UniProtKB-ARBA"/>
</dbReference>
<evidence type="ECO:0000256" key="5">
    <source>
        <dbReference type="ARBA" id="ARBA00022679"/>
    </source>
</evidence>
<feature type="signal peptide" evidence="18">
    <location>
        <begin position="1"/>
        <end position="24"/>
    </location>
</feature>
<feature type="region of interest" description="Disordered" evidence="17">
    <location>
        <begin position="51"/>
        <end position="81"/>
    </location>
</feature>
<dbReference type="Gene3D" id="1.10.510.10">
    <property type="entry name" value="Transferase(Phosphotransferase) domain 1"/>
    <property type="match status" value="1"/>
</dbReference>
<sequence length="1249" mass="140250">MCQRHCCIMIQQLLLLLVLSCADAQHPIPGAHQLYAQALPTHQLSQAQHIHTEPPRWADDPSSHRWADDPSNHRWADDPSSHRWAEVSVSPRWAEGSTHLEDDSDIVVDDVYDDDLELEPVHSNTEDYQEIYGGAEYQELPHCQQDPELEDGHKPSVVVSTLDGRITSMDLATGVVLWSRQTGGNTKSMLSSSMSKLEVTSRGEWVRLIPSLDGGIFRFDGEGVEALPVTADTLLHSSFKFNADTIFTGGKATEVWGMAASSGRVIYVCNSLGCKRQRTASKPSNILVVRRVTQTVRAVDPKSGDERWNFSVGEHELNLAGGGCESVSTKETPTDFLPTLHFVVPDGTIMGMDAKGRLIWQQKLTSPVVNAWKMLDGELESVDLFSTSSVPALNPNTGYPDAQHKSENEEQEQPALYVGVHQKQLYIQQSGGMQYRVNSAARVFTAADSSTQDFSEVKFPRVKWRPYLASAPSRTPIVHYTGNRYPLLLDYNVKDKSTAVAVTHQLDYPFDNGYYLYADEKIGQLNLSRPWEQPDTTPAPEEDTIMDEVAAKIIHICFHIGPDTWLKIGVTVACYALLHYMLLQYIVAHMKRHWTRQVHAVINQMLQLNFQNYIHVLPHIQRIGMKATQVARSISEFSSDEKSETSISEYTSRYMTDFELVQCLGRGGFGVVFQVRNKLDENEYAVKRITLPTKKSSAERVKREVRALAKLDHGNIVRYYNSWLESPPPGWQDEVDALWKKGDVMSTTLLTPATEESHNRVTPVSSARKKPEDSLAWAVDRFIGAPLSSVAGGTEDHSSVAGGTEDHSSESGSYSGNVNDDESCDAGASYDCVTQDDSFDVVFENSHNTSKNSLNIHSGYGVNESVEVFESSNRKQKVKDRRKEIIDKINFSVNNNHSENINSEIQEQVENSVSDSVVFQDSGCESKNNLSLLSTQNNTGSSSQHFSSHSKSDDCSVRQPKVMNRNRVQSYPVCNTISESGVRPRTLSLERSLEKVPSQSKEEIKSQCPRSFLYIQMELCQKESLKDWLLQNQKREQEALFKMFNDIVCAVEYVHDNHLMHRDLKPSNIFFSLDGRVKIGDFGLVTSITEDEHELRTPSDSLPLIFSSGKNHTHRVGTQLYMSPEQINGQVYDYKVDIYSLGLIFFEMLVPFSTGMERLTVMTRIRDGEFPECFEDQFPDESSLLKLMLSKDPASRPTTRGIRARNPLRPLQGQAINDILPEDHFRLPRQRSHVRSSSGSLSLSSTSSV</sequence>
<dbReference type="PANTHER" id="PTHR11042">
    <property type="entry name" value="EUKARYOTIC TRANSLATION INITIATION FACTOR 2-ALPHA KINASE EIF2-ALPHA KINASE -RELATED"/>
    <property type="match status" value="1"/>
</dbReference>
<dbReference type="GO" id="GO:0005634">
    <property type="term" value="C:nucleus"/>
    <property type="evidence" value="ECO:0007669"/>
    <property type="project" value="TreeGrafter"/>
</dbReference>
<dbReference type="InterPro" id="IPR015943">
    <property type="entry name" value="WD40/YVTN_repeat-like_dom_sf"/>
</dbReference>
<dbReference type="Gene3D" id="2.130.10.10">
    <property type="entry name" value="YVTN repeat-like/Quinoprotein amine dehydrogenase"/>
    <property type="match status" value="1"/>
</dbReference>
<keyword evidence="12" id="KW-0325">Glycoprotein</keyword>
<evidence type="ECO:0000256" key="3">
    <source>
        <dbReference type="ARBA" id="ARBA00022527"/>
    </source>
</evidence>
<keyword evidence="10" id="KW-0810">Translation regulation</keyword>
<dbReference type="SMART" id="SM00220">
    <property type="entry name" value="S_TKc"/>
    <property type="match status" value="1"/>
</dbReference>
<keyword evidence="3" id="KW-0723">Serine/threonine-protein kinase</keyword>
<feature type="chain" id="PRO_5043530691" description="non-specific serine/threonine protein kinase" evidence="18">
    <location>
        <begin position="25"/>
        <end position="1249"/>
    </location>
</feature>
<evidence type="ECO:0000256" key="8">
    <source>
        <dbReference type="ARBA" id="ARBA00022824"/>
    </source>
</evidence>
<organism evidence="20 21">
    <name type="scientific">Cherax quadricarinatus</name>
    <name type="common">Australian red claw crayfish</name>
    <dbReference type="NCBI Taxonomy" id="27406"/>
    <lineage>
        <taxon>Eukaryota</taxon>
        <taxon>Metazoa</taxon>
        <taxon>Ecdysozoa</taxon>
        <taxon>Arthropoda</taxon>
        <taxon>Crustacea</taxon>
        <taxon>Multicrustacea</taxon>
        <taxon>Malacostraca</taxon>
        <taxon>Eumalacostraca</taxon>
        <taxon>Eucarida</taxon>
        <taxon>Decapoda</taxon>
        <taxon>Pleocyemata</taxon>
        <taxon>Astacidea</taxon>
        <taxon>Parastacoidea</taxon>
        <taxon>Parastacidae</taxon>
        <taxon>Cherax</taxon>
    </lineage>
</organism>
<dbReference type="PANTHER" id="PTHR11042:SF91">
    <property type="entry name" value="EUKARYOTIC TRANSLATION INITIATION FACTOR 2-ALPHA KINASE"/>
    <property type="match status" value="1"/>
</dbReference>
<dbReference type="EC" id="2.7.11.1" evidence="2"/>
<dbReference type="PROSITE" id="PS51257">
    <property type="entry name" value="PROKAR_LIPOPROTEIN"/>
    <property type="match status" value="1"/>
</dbReference>
<dbReference type="PROSITE" id="PS00108">
    <property type="entry name" value="PROTEIN_KINASE_ST"/>
    <property type="match status" value="1"/>
</dbReference>
<comment type="caution">
    <text evidence="20">The sequence shown here is derived from an EMBL/GenBank/DDBJ whole genome shotgun (WGS) entry which is preliminary data.</text>
</comment>
<evidence type="ECO:0000313" key="21">
    <source>
        <dbReference type="Proteomes" id="UP001445076"/>
    </source>
</evidence>
<dbReference type="AlphaFoldDB" id="A0AAW0XQC2"/>
<evidence type="ECO:0000256" key="2">
    <source>
        <dbReference type="ARBA" id="ARBA00012513"/>
    </source>
</evidence>
<keyword evidence="18" id="KW-0732">Signal</keyword>
<evidence type="ECO:0000256" key="17">
    <source>
        <dbReference type="SAM" id="MobiDB-lite"/>
    </source>
</evidence>
<dbReference type="Pfam" id="PF13360">
    <property type="entry name" value="PQQ_2"/>
    <property type="match status" value="1"/>
</dbReference>
<evidence type="ECO:0000256" key="13">
    <source>
        <dbReference type="ARBA" id="ARBA00023230"/>
    </source>
</evidence>
<gene>
    <name evidence="20" type="ORF">OTU49_017167</name>
</gene>
<evidence type="ECO:0000256" key="4">
    <source>
        <dbReference type="ARBA" id="ARBA00022553"/>
    </source>
</evidence>
<evidence type="ECO:0000256" key="18">
    <source>
        <dbReference type="SAM" id="SignalP"/>
    </source>
</evidence>
<feature type="region of interest" description="Disordered" evidence="17">
    <location>
        <begin position="1230"/>
        <end position="1249"/>
    </location>
</feature>
<feature type="domain" description="Protein kinase" evidence="19">
    <location>
        <begin position="658"/>
        <end position="1209"/>
    </location>
</feature>
<comment type="similarity">
    <text evidence="14">Belongs to the protein kinase superfamily. Ser/Thr protein kinase family. GCN2 subfamily.</text>
</comment>
<evidence type="ECO:0000256" key="7">
    <source>
        <dbReference type="ARBA" id="ARBA00022777"/>
    </source>
</evidence>
<dbReference type="FunFam" id="1.10.510.10:FF:000251">
    <property type="entry name" value="eukaryotic translation initiation factor 2-alpha kinase 3"/>
    <property type="match status" value="1"/>
</dbReference>
<dbReference type="InterPro" id="IPR050339">
    <property type="entry name" value="CC_SR_Kinase"/>
</dbReference>
<dbReference type="InterPro" id="IPR011047">
    <property type="entry name" value="Quinoprotein_ADH-like_sf"/>
</dbReference>
<evidence type="ECO:0000256" key="9">
    <source>
        <dbReference type="ARBA" id="ARBA00022840"/>
    </source>
</evidence>
<evidence type="ECO:0000256" key="16">
    <source>
        <dbReference type="PROSITE-ProRule" id="PRU10141"/>
    </source>
</evidence>
<dbReference type="InterPro" id="IPR011009">
    <property type="entry name" value="Kinase-like_dom_sf"/>
</dbReference>
<keyword evidence="6 16" id="KW-0547">Nucleotide-binding</keyword>
<evidence type="ECO:0000256" key="14">
    <source>
        <dbReference type="ARBA" id="ARBA00037982"/>
    </source>
</evidence>
<keyword evidence="8" id="KW-0256">Endoplasmic reticulum</keyword>
<protein>
    <recommendedName>
        <fullName evidence="2">non-specific serine/threonine protein kinase</fullName>
        <ecNumber evidence="2">2.7.11.1</ecNumber>
    </recommendedName>
    <alternativeName>
        <fullName evidence="15">PRKR-like endoplasmic reticulum kinase</fullName>
    </alternativeName>
</protein>
<dbReference type="GO" id="GO:0005524">
    <property type="term" value="F:ATP binding"/>
    <property type="evidence" value="ECO:0007669"/>
    <property type="project" value="UniProtKB-UniRule"/>
</dbReference>
<dbReference type="PROSITE" id="PS50011">
    <property type="entry name" value="PROTEIN_KINASE_DOM"/>
    <property type="match status" value="1"/>
</dbReference>
<feature type="binding site" evidence="16">
    <location>
        <position position="687"/>
    </location>
    <ligand>
        <name>ATP</name>
        <dbReference type="ChEBI" id="CHEBI:30616"/>
    </ligand>
</feature>
<dbReference type="SMART" id="SM00564">
    <property type="entry name" value="PQQ"/>
    <property type="match status" value="2"/>
</dbReference>
<keyword evidence="21" id="KW-1185">Reference proteome</keyword>
<dbReference type="Proteomes" id="UP001445076">
    <property type="component" value="Unassembled WGS sequence"/>
</dbReference>
<proteinExistence type="inferred from homology"/>
<evidence type="ECO:0000313" key="20">
    <source>
        <dbReference type="EMBL" id="KAK8746726.1"/>
    </source>
</evidence>
<dbReference type="GO" id="GO:0005789">
    <property type="term" value="C:endoplasmic reticulum membrane"/>
    <property type="evidence" value="ECO:0007669"/>
    <property type="project" value="UniProtKB-SubCell"/>
</dbReference>
<dbReference type="GO" id="GO:0006986">
    <property type="term" value="P:response to unfolded protein"/>
    <property type="evidence" value="ECO:0007669"/>
    <property type="project" value="UniProtKB-KW"/>
</dbReference>
<keyword evidence="4" id="KW-0597">Phosphoprotein</keyword>
<name>A0AAW0XQC2_CHEQU</name>
<feature type="region of interest" description="Disordered" evidence="17">
    <location>
        <begin position="930"/>
        <end position="956"/>
    </location>
</feature>
<dbReference type="SUPFAM" id="SSF56112">
    <property type="entry name" value="Protein kinase-like (PK-like)"/>
    <property type="match status" value="1"/>
</dbReference>
<dbReference type="Gene3D" id="3.30.200.20">
    <property type="entry name" value="Phosphorylase Kinase, domain 1"/>
    <property type="match status" value="1"/>
</dbReference>
<reference evidence="20 21" key="1">
    <citation type="journal article" date="2024" name="BMC Genomics">
        <title>Genome assembly of redclaw crayfish (Cherax quadricarinatus) provides insights into its immune adaptation and hypoxia tolerance.</title>
        <authorList>
            <person name="Liu Z."/>
            <person name="Zheng J."/>
            <person name="Li H."/>
            <person name="Fang K."/>
            <person name="Wang S."/>
            <person name="He J."/>
            <person name="Zhou D."/>
            <person name="Weng S."/>
            <person name="Chi M."/>
            <person name="Gu Z."/>
            <person name="He J."/>
            <person name="Li F."/>
            <person name="Wang M."/>
        </authorList>
    </citation>
    <scope>NUCLEOTIDE SEQUENCE [LARGE SCALE GENOMIC DNA]</scope>
    <source>
        <strain evidence="20">ZL_2023a</strain>
    </source>
</reference>
<keyword evidence="11" id="KW-0346">Stress response</keyword>
<dbReference type="SUPFAM" id="SSF50998">
    <property type="entry name" value="Quinoprotein alcohol dehydrogenase-like"/>
    <property type="match status" value="1"/>
</dbReference>
<evidence type="ECO:0000256" key="15">
    <source>
        <dbReference type="ARBA" id="ARBA00041500"/>
    </source>
</evidence>
<evidence type="ECO:0000256" key="1">
    <source>
        <dbReference type="ARBA" id="ARBA00004115"/>
    </source>
</evidence>
<evidence type="ECO:0000256" key="12">
    <source>
        <dbReference type="ARBA" id="ARBA00023180"/>
    </source>
</evidence>
<dbReference type="Pfam" id="PF00069">
    <property type="entry name" value="Pkinase"/>
    <property type="match status" value="2"/>
</dbReference>
<evidence type="ECO:0000259" key="19">
    <source>
        <dbReference type="PROSITE" id="PS50011"/>
    </source>
</evidence>
<evidence type="ECO:0000256" key="6">
    <source>
        <dbReference type="ARBA" id="ARBA00022741"/>
    </source>
</evidence>
<accession>A0AAW0XQC2</accession>
<feature type="region of interest" description="Disordered" evidence="17">
    <location>
        <begin position="788"/>
        <end position="820"/>
    </location>
</feature>
<dbReference type="GO" id="GO:0004694">
    <property type="term" value="F:eukaryotic translation initiation factor 2alpha kinase activity"/>
    <property type="evidence" value="ECO:0007669"/>
    <property type="project" value="TreeGrafter"/>
</dbReference>
<dbReference type="InterPro" id="IPR017441">
    <property type="entry name" value="Protein_kinase_ATP_BS"/>
</dbReference>
<keyword evidence="7" id="KW-0418">Kinase</keyword>
<evidence type="ECO:0000256" key="10">
    <source>
        <dbReference type="ARBA" id="ARBA00022845"/>
    </source>
</evidence>
<dbReference type="EMBL" id="JARKIK010000017">
    <property type="protein sequence ID" value="KAK8746726.1"/>
    <property type="molecule type" value="Genomic_DNA"/>
</dbReference>
<feature type="compositionally biased region" description="Low complexity" evidence="17">
    <location>
        <begin position="930"/>
        <end position="949"/>
    </location>
</feature>
<keyword evidence="5" id="KW-0808">Transferase</keyword>
<dbReference type="InterPro" id="IPR000719">
    <property type="entry name" value="Prot_kinase_dom"/>
</dbReference>
<feature type="compositionally biased region" description="Low complexity" evidence="17">
    <location>
        <begin position="1236"/>
        <end position="1249"/>
    </location>
</feature>
<feature type="compositionally biased region" description="Basic and acidic residues" evidence="17">
    <location>
        <begin position="794"/>
        <end position="809"/>
    </location>
</feature>
<dbReference type="InterPro" id="IPR008271">
    <property type="entry name" value="Ser/Thr_kinase_AS"/>
</dbReference>
<comment type="subcellular location">
    <subcellularLocation>
        <location evidence="1">Endoplasmic reticulum membrane</location>
        <topology evidence="1">Single-pass type I membrane protein</topology>
    </subcellularLocation>
</comment>
<evidence type="ECO:0000256" key="11">
    <source>
        <dbReference type="ARBA" id="ARBA00023016"/>
    </source>
</evidence>
<dbReference type="PROSITE" id="PS00107">
    <property type="entry name" value="PROTEIN_KINASE_ATP"/>
    <property type="match status" value="1"/>
</dbReference>
<dbReference type="InterPro" id="IPR018391">
    <property type="entry name" value="PQQ_b-propeller_rpt"/>
</dbReference>
<keyword evidence="13" id="KW-0834">Unfolded protein response</keyword>